<evidence type="ECO:0000256" key="3">
    <source>
        <dbReference type="ARBA" id="ARBA00022692"/>
    </source>
</evidence>
<evidence type="ECO:0008006" key="11">
    <source>
        <dbReference type="Google" id="ProtNLM"/>
    </source>
</evidence>
<feature type="transmembrane region" description="Helical" evidence="6">
    <location>
        <begin position="720"/>
        <end position="739"/>
    </location>
</feature>
<protein>
    <recommendedName>
        <fullName evidence="11">FtsX-like permease family protein</fullName>
    </recommendedName>
</protein>
<organism evidence="9 10">
    <name type="scientific">candidate division GN15 bacterium</name>
    <dbReference type="NCBI Taxonomy" id="2072418"/>
    <lineage>
        <taxon>Bacteria</taxon>
        <taxon>candidate division GN15</taxon>
    </lineage>
</organism>
<feature type="transmembrane region" description="Helical" evidence="6">
    <location>
        <begin position="422"/>
        <end position="443"/>
    </location>
</feature>
<dbReference type="GO" id="GO:0022857">
    <property type="term" value="F:transmembrane transporter activity"/>
    <property type="evidence" value="ECO:0007669"/>
    <property type="project" value="TreeGrafter"/>
</dbReference>
<evidence type="ECO:0000313" key="10">
    <source>
        <dbReference type="Proteomes" id="UP000250918"/>
    </source>
</evidence>
<dbReference type="InterPro" id="IPR025857">
    <property type="entry name" value="MacB_PCD"/>
</dbReference>
<comment type="caution">
    <text evidence="9">The sequence shown here is derived from an EMBL/GenBank/DDBJ whole genome shotgun (WGS) entry which is preliminary data.</text>
</comment>
<feature type="transmembrane region" description="Helical" evidence="6">
    <location>
        <begin position="335"/>
        <end position="357"/>
    </location>
</feature>
<evidence type="ECO:0000256" key="6">
    <source>
        <dbReference type="SAM" id="Phobius"/>
    </source>
</evidence>
<evidence type="ECO:0000256" key="2">
    <source>
        <dbReference type="ARBA" id="ARBA00022475"/>
    </source>
</evidence>
<feature type="transmembrane region" description="Helical" evidence="6">
    <location>
        <begin position="280"/>
        <end position="300"/>
    </location>
</feature>
<evidence type="ECO:0000256" key="4">
    <source>
        <dbReference type="ARBA" id="ARBA00022989"/>
    </source>
</evidence>
<reference evidence="9 10" key="1">
    <citation type="journal article" date="2018" name="ISME J.">
        <title>A methanotrophic archaeon couples anaerobic oxidation of methane to Fe(III) reduction.</title>
        <authorList>
            <person name="Cai C."/>
            <person name="Leu A.O."/>
            <person name="Xie G.J."/>
            <person name="Guo J."/>
            <person name="Feng Y."/>
            <person name="Zhao J.X."/>
            <person name="Tyson G.W."/>
            <person name="Yuan Z."/>
            <person name="Hu S."/>
        </authorList>
    </citation>
    <scope>NUCLEOTIDE SEQUENCE [LARGE SCALE GENOMIC DNA]</scope>
    <source>
        <strain evidence="9">FeB_12</strain>
    </source>
</reference>
<keyword evidence="4 6" id="KW-1133">Transmembrane helix</keyword>
<feature type="transmembrane region" description="Helical" evidence="6">
    <location>
        <begin position="377"/>
        <end position="401"/>
    </location>
</feature>
<proteinExistence type="predicted"/>
<evidence type="ECO:0000256" key="1">
    <source>
        <dbReference type="ARBA" id="ARBA00004651"/>
    </source>
</evidence>
<dbReference type="EMBL" id="PQAP01000005">
    <property type="protein sequence ID" value="PWB76090.1"/>
    <property type="molecule type" value="Genomic_DNA"/>
</dbReference>
<evidence type="ECO:0000256" key="5">
    <source>
        <dbReference type="ARBA" id="ARBA00023136"/>
    </source>
</evidence>
<sequence length="791" mass="86984">MLKNYLITAFRNLRRHKGYSVINIAGLAIGMASCLLIYLYVWHELSYDTYHADYDRIYRISTQTKNRGIAGCSENVADYLRANCPEVERVFRIQNERPAAVRVGDKTIQVENIKHADNDLLSMFRMPLIEGDPRAALVRPMTAVLTRAVADQLFGGGTAVGQTIRIDTLDYEVTGVVANSPTNTHLKFGIITSWASFDMIHQEPFRRTWDGGFFCTYVRLASGVDKSRFESRIASLIEDHAGESLRQRGEQARLFLQPVADIHLHSNLQWEQEPPGNVTYVWVLALVGGMILLIAGLNFMNLASARAAARSAEVGLRKVVGATRSQLLQQFMGEMILTAGIALALATVIADLALPAFNQLAGAQYRFRDILTGPGLPIMICVVVVAGGLAGLYPALILSAFRPVRVLKGATAKGGGGVMFRRIIVAAQFVMAIVLIAGSLTVYSQIDFMRTRSLGFNPEQKLVIEMPTNAVNGTNYKTVKSEFLSHTVAKGATFSSSVPGRWNYQWRTFPFGEEATNTHSVHWYQVDRDFLNEYGIEIIAGSPFGPDCNGAMCEGAIINEAAVATFGWSSPEEALTRKLWTANRPVVGVAKNFHFRGLQTAVEPMGLFIMGEDFRYLTLRLDASDVAAAVNVVRQKYSALFPDKPLSWFFLDQDFDKQYRAEQRLGMIFGIFTALGIFVAALGLFGLASYSAQQRTKEIGIRKVLGATEGSLVGLLTREILLIVAAAIVIALPLAYVAGTKWLEQFAFRTSVGWSTLLLASFAAFAVAVLSVGYQAVRAARANPVESLKYE</sequence>
<feature type="domain" description="MacB-like periplasmic core" evidence="8">
    <location>
        <begin position="20"/>
        <end position="235"/>
    </location>
</feature>
<dbReference type="Pfam" id="PF12704">
    <property type="entry name" value="MacB_PCD"/>
    <property type="match status" value="1"/>
</dbReference>
<feature type="transmembrane region" description="Helical" evidence="6">
    <location>
        <begin position="751"/>
        <end position="774"/>
    </location>
</feature>
<dbReference type="AlphaFoldDB" id="A0A855X7E2"/>
<evidence type="ECO:0000313" key="9">
    <source>
        <dbReference type="EMBL" id="PWB76090.1"/>
    </source>
</evidence>
<evidence type="ECO:0000259" key="7">
    <source>
        <dbReference type="Pfam" id="PF02687"/>
    </source>
</evidence>
<accession>A0A855X7E2</accession>
<evidence type="ECO:0000259" key="8">
    <source>
        <dbReference type="Pfam" id="PF12704"/>
    </source>
</evidence>
<feature type="transmembrane region" description="Helical" evidence="6">
    <location>
        <begin position="665"/>
        <end position="687"/>
    </location>
</feature>
<dbReference type="Pfam" id="PF02687">
    <property type="entry name" value="FtsX"/>
    <property type="match status" value="2"/>
</dbReference>
<gene>
    <name evidence="9" type="ORF">C3F09_01220</name>
</gene>
<feature type="domain" description="ABC3 transporter permease C-terminal" evidence="7">
    <location>
        <begin position="671"/>
        <end position="784"/>
    </location>
</feature>
<keyword evidence="5 6" id="KW-0472">Membrane</keyword>
<dbReference type="GO" id="GO:0005886">
    <property type="term" value="C:plasma membrane"/>
    <property type="evidence" value="ECO:0007669"/>
    <property type="project" value="UniProtKB-SubCell"/>
</dbReference>
<comment type="subcellular location">
    <subcellularLocation>
        <location evidence="1">Cell membrane</location>
        <topology evidence="1">Multi-pass membrane protein</topology>
    </subcellularLocation>
</comment>
<dbReference type="PANTHER" id="PTHR30572:SF18">
    <property type="entry name" value="ABC-TYPE MACROLIDE FAMILY EXPORT SYSTEM PERMEASE COMPONENT 2"/>
    <property type="match status" value="1"/>
</dbReference>
<dbReference type="InterPro" id="IPR050250">
    <property type="entry name" value="Macrolide_Exporter_MacB"/>
</dbReference>
<feature type="domain" description="ABC3 transporter permease C-terminal" evidence="7">
    <location>
        <begin position="286"/>
        <end position="398"/>
    </location>
</feature>
<feature type="transmembrane region" description="Helical" evidence="6">
    <location>
        <begin position="21"/>
        <end position="42"/>
    </location>
</feature>
<dbReference type="PROSITE" id="PS51257">
    <property type="entry name" value="PROKAR_LIPOPROTEIN"/>
    <property type="match status" value="1"/>
</dbReference>
<name>A0A855X7E2_9BACT</name>
<dbReference type="InterPro" id="IPR003838">
    <property type="entry name" value="ABC3_permease_C"/>
</dbReference>
<dbReference type="PANTHER" id="PTHR30572">
    <property type="entry name" value="MEMBRANE COMPONENT OF TRANSPORTER-RELATED"/>
    <property type="match status" value="1"/>
</dbReference>
<dbReference type="Proteomes" id="UP000250918">
    <property type="component" value="Unassembled WGS sequence"/>
</dbReference>
<keyword evidence="3 6" id="KW-0812">Transmembrane</keyword>
<keyword evidence="2" id="KW-1003">Cell membrane</keyword>